<evidence type="ECO:0000313" key="2">
    <source>
        <dbReference type="EMBL" id="KAJ3661882.1"/>
    </source>
</evidence>
<sequence>MSGWKENCMSGNFFLAAAKYLLLQYTAFFLFQNSLDSPIAQLDRLGRIFEDDKFRFEESSVLMSDRRIFFRPPPFSPRRHVGRRACYVPQEMPVKCGKPSQ</sequence>
<evidence type="ECO:0000313" key="3">
    <source>
        <dbReference type="Proteomes" id="UP001168821"/>
    </source>
</evidence>
<dbReference type="EMBL" id="JALNTZ010000002">
    <property type="protein sequence ID" value="KAJ3661882.1"/>
    <property type="molecule type" value="Genomic_DNA"/>
</dbReference>
<dbReference type="AlphaFoldDB" id="A0AA38MND8"/>
<keyword evidence="3" id="KW-1185">Reference proteome</keyword>
<dbReference type="Proteomes" id="UP001168821">
    <property type="component" value="Unassembled WGS sequence"/>
</dbReference>
<keyword evidence="1" id="KW-0472">Membrane</keyword>
<accession>A0AA38MND8</accession>
<organism evidence="2 3">
    <name type="scientific">Zophobas morio</name>
    <dbReference type="NCBI Taxonomy" id="2755281"/>
    <lineage>
        <taxon>Eukaryota</taxon>
        <taxon>Metazoa</taxon>
        <taxon>Ecdysozoa</taxon>
        <taxon>Arthropoda</taxon>
        <taxon>Hexapoda</taxon>
        <taxon>Insecta</taxon>
        <taxon>Pterygota</taxon>
        <taxon>Neoptera</taxon>
        <taxon>Endopterygota</taxon>
        <taxon>Coleoptera</taxon>
        <taxon>Polyphaga</taxon>
        <taxon>Cucujiformia</taxon>
        <taxon>Tenebrionidae</taxon>
        <taxon>Zophobas</taxon>
    </lineage>
</organism>
<name>A0AA38MND8_9CUCU</name>
<feature type="transmembrane region" description="Helical" evidence="1">
    <location>
        <begin position="12"/>
        <end position="31"/>
    </location>
</feature>
<proteinExistence type="predicted"/>
<gene>
    <name evidence="2" type="ORF">Zmor_006260</name>
</gene>
<comment type="caution">
    <text evidence="2">The sequence shown here is derived from an EMBL/GenBank/DDBJ whole genome shotgun (WGS) entry which is preliminary data.</text>
</comment>
<keyword evidence="1" id="KW-1133">Transmembrane helix</keyword>
<keyword evidence="1" id="KW-0812">Transmembrane</keyword>
<evidence type="ECO:0000256" key="1">
    <source>
        <dbReference type="SAM" id="Phobius"/>
    </source>
</evidence>
<protein>
    <submittedName>
        <fullName evidence="2">Uncharacterized protein</fullName>
    </submittedName>
</protein>
<reference evidence="2" key="1">
    <citation type="journal article" date="2023" name="G3 (Bethesda)">
        <title>Whole genome assemblies of Zophobas morio and Tenebrio molitor.</title>
        <authorList>
            <person name="Kaur S."/>
            <person name="Stinson S.A."/>
            <person name="diCenzo G.C."/>
        </authorList>
    </citation>
    <scope>NUCLEOTIDE SEQUENCE</scope>
    <source>
        <strain evidence="2">QUZm001</strain>
    </source>
</reference>